<dbReference type="SMART" id="SM00507">
    <property type="entry name" value="HNHc"/>
    <property type="match status" value="1"/>
</dbReference>
<dbReference type="AlphaFoldDB" id="A0A371P1T9"/>
<dbReference type="Pfam" id="PF13391">
    <property type="entry name" value="HNH_2"/>
    <property type="match status" value="1"/>
</dbReference>
<dbReference type="GO" id="GO:0004519">
    <property type="term" value="F:endonuclease activity"/>
    <property type="evidence" value="ECO:0007669"/>
    <property type="project" value="UniProtKB-KW"/>
</dbReference>
<dbReference type="OrthoDB" id="5170592at2"/>
<dbReference type="InterPro" id="IPR003870">
    <property type="entry name" value="DUF222"/>
</dbReference>
<protein>
    <submittedName>
        <fullName evidence="3">HNH endonuclease</fullName>
    </submittedName>
</protein>
<keyword evidence="3" id="KW-0255">Endonuclease</keyword>
<keyword evidence="3" id="KW-0540">Nuclease</keyword>
<evidence type="ECO:0000256" key="1">
    <source>
        <dbReference type="SAM" id="MobiDB-lite"/>
    </source>
</evidence>
<keyword evidence="3" id="KW-0378">Hydrolase</keyword>
<comment type="caution">
    <text evidence="3">The sequence shown here is derived from an EMBL/GenBank/DDBJ whole genome shotgun (WGS) entry which is preliminary data.</text>
</comment>
<name>A0A371P1T9_9ACTN</name>
<reference evidence="3 4" key="1">
    <citation type="submission" date="2018-08" db="EMBL/GenBank/DDBJ databases">
        <title>Aeromicrobium sp. M2KJ-4, whole genome shotgun sequence.</title>
        <authorList>
            <person name="Tuo L."/>
        </authorList>
    </citation>
    <scope>NUCLEOTIDE SEQUENCE [LARGE SCALE GENOMIC DNA]</scope>
    <source>
        <strain evidence="3 4">M2KJ-4</strain>
    </source>
</reference>
<gene>
    <name evidence="3" type="ORF">DX116_12000</name>
</gene>
<feature type="compositionally biased region" description="Basic residues" evidence="1">
    <location>
        <begin position="416"/>
        <end position="425"/>
    </location>
</feature>
<keyword evidence="4" id="KW-1185">Reference proteome</keyword>
<feature type="region of interest" description="Disordered" evidence="1">
    <location>
        <begin position="408"/>
        <end position="431"/>
    </location>
</feature>
<sequence length="431" mass="46862">MIIDQLSSLADDVAALEPWRLTDSELRELAAAVQRARTSLDALASRVLGAVESTGLAKDDGAASTTAWFAHLTGVARGDASRLVGMSRVTSERTELTRAAWAAGDLSTEKARVIMRAIQALPSDCAEAEVAAAEARLIADAARFDVDDLQRLANRIREVIDPEGFEHELGRQVAAEEKRAWEATRFAMQDRGDGTAKGTFVVPRHSADTLRAAIEGIIAPRRNRDNAERHGLAVDDLLAMPRAQRMGLAFLELIDHLPHDALPQAGGLAATVTVNVDLDVLSSGEGTATSSSGATVSADAALRMACNAHLVALYLDTDSRVTDVGLSKRLYDRHQRHALAQRDRGCVWQGCDRPPAWCEAHHLTPWSQDGPTDLDNAALLCHFHHHLLHQGEWSAHMASDGVVEVVPPRRVDPRQVPRRHARFRQRSPQAA</sequence>
<dbReference type="Proteomes" id="UP000265581">
    <property type="component" value="Unassembled WGS sequence"/>
</dbReference>
<dbReference type="CDD" id="cd00085">
    <property type="entry name" value="HNHc"/>
    <property type="match status" value="1"/>
</dbReference>
<evidence type="ECO:0000313" key="3">
    <source>
        <dbReference type="EMBL" id="REK69907.1"/>
    </source>
</evidence>
<dbReference type="InterPro" id="IPR003615">
    <property type="entry name" value="HNH_nuc"/>
</dbReference>
<evidence type="ECO:0000259" key="2">
    <source>
        <dbReference type="SMART" id="SM00507"/>
    </source>
</evidence>
<evidence type="ECO:0000313" key="4">
    <source>
        <dbReference type="Proteomes" id="UP000265581"/>
    </source>
</evidence>
<dbReference type="RefSeq" id="WP_119704505.1">
    <property type="nucleotide sequence ID" value="NZ_JBHSOI010000002.1"/>
</dbReference>
<proteinExistence type="predicted"/>
<organism evidence="3 4">
    <name type="scientific">Aeromicrobium endophyticum</name>
    <dbReference type="NCBI Taxonomy" id="2292704"/>
    <lineage>
        <taxon>Bacteria</taxon>
        <taxon>Bacillati</taxon>
        <taxon>Actinomycetota</taxon>
        <taxon>Actinomycetes</taxon>
        <taxon>Propionibacteriales</taxon>
        <taxon>Nocardioidaceae</taxon>
        <taxon>Aeromicrobium</taxon>
    </lineage>
</organism>
<accession>A0A371P1T9</accession>
<dbReference type="Gene3D" id="1.10.30.50">
    <property type="match status" value="1"/>
</dbReference>
<feature type="domain" description="HNH nuclease" evidence="2">
    <location>
        <begin position="334"/>
        <end position="386"/>
    </location>
</feature>
<dbReference type="Pfam" id="PF02720">
    <property type="entry name" value="DUF222"/>
    <property type="match status" value="1"/>
</dbReference>
<dbReference type="EMBL" id="QUBR01000002">
    <property type="protein sequence ID" value="REK69907.1"/>
    <property type="molecule type" value="Genomic_DNA"/>
</dbReference>